<reference evidence="2 3" key="1">
    <citation type="submission" date="2019-07" db="EMBL/GenBank/DDBJ databases">
        <title>Full genome sequence of Sphingomonas sp. 4R-6-7(HKS19).</title>
        <authorList>
            <person name="Im W.-T."/>
        </authorList>
    </citation>
    <scope>NUCLEOTIDE SEQUENCE [LARGE SCALE GENOMIC DNA]</scope>
    <source>
        <strain evidence="2 3">HKS19</strain>
    </source>
</reference>
<dbReference type="KEGG" id="spai:FPZ24_03680"/>
<feature type="region of interest" description="Disordered" evidence="1">
    <location>
        <begin position="127"/>
        <end position="146"/>
    </location>
</feature>
<evidence type="ECO:0000256" key="1">
    <source>
        <dbReference type="SAM" id="MobiDB-lite"/>
    </source>
</evidence>
<name>A0A5B8LMV5_9SPHN</name>
<feature type="compositionally biased region" description="Polar residues" evidence="1">
    <location>
        <begin position="66"/>
        <end position="77"/>
    </location>
</feature>
<organism evidence="2 3">
    <name type="scientific">Sphingomonas panacisoli</name>
    <dbReference type="NCBI Taxonomy" id="1813879"/>
    <lineage>
        <taxon>Bacteria</taxon>
        <taxon>Pseudomonadati</taxon>
        <taxon>Pseudomonadota</taxon>
        <taxon>Alphaproteobacteria</taxon>
        <taxon>Sphingomonadales</taxon>
        <taxon>Sphingomonadaceae</taxon>
        <taxon>Sphingomonas</taxon>
    </lineage>
</organism>
<accession>A0A5B8LMV5</accession>
<gene>
    <name evidence="2" type="ORF">FPZ24_03680</name>
</gene>
<feature type="region of interest" description="Disordered" evidence="1">
    <location>
        <begin position="16"/>
        <end position="77"/>
    </location>
</feature>
<dbReference type="EMBL" id="CP042306">
    <property type="protein sequence ID" value="QDZ09025.1"/>
    <property type="molecule type" value="Genomic_DNA"/>
</dbReference>
<dbReference type="AlphaFoldDB" id="A0A5B8LMV5"/>
<protein>
    <submittedName>
        <fullName evidence="2">Uncharacterized protein</fullName>
    </submittedName>
</protein>
<evidence type="ECO:0000313" key="2">
    <source>
        <dbReference type="EMBL" id="QDZ09025.1"/>
    </source>
</evidence>
<dbReference type="Proteomes" id="UP000315673">
    <property type="component" value="Chromosome"/>
</dbReference>
<dbReference type="OrthoDB" id="7581188at2"/>
<keyword evidence="3" id="KW-1185">Reference proteome</keyword>
<sequence>MIALLLILQSAATATAPPQPERWSILTPAPGQSCVKERQPGDKDDIVICGTPDPQASLRLSDPDSVPSSGPMKSNPYLTGSGALANMATPCPISRNCVVGFGPPIVPMIKGAVDVAKRAFRKRPDKTGRVAIPLDDSDAPTGRIEP</sequence>
<proteinExistence type="predicted"/>
<feature type="compositionally biased region" description="Basic and acidic residues" evidence="1">
    <location>
        <begin position="35"/>
        <end position="46"/>
    </location>
</feature>
<evidence type="ECO:0000313" key="3">
    <source>
        <dbReference type="Proteomes" id="UP000315673"/>
    </source>
</evidence>